<evidence type="ECO:0000256" key="4">
    <source>
        <dbReference type="ARBA" id="ARBA00022989"/>
    </source>
</evidence>
<comment type="subcellular location">
    <subcellularLocation>
        <location evidence="1">Membrane</location>
        <topology evidence="1">Multi-pass membrane protein</topology>
    </subcellularLocation>
</comment>
<accession>A0ABX4MGX6</accession>
<name>A0ABX4MGX6_9ACTO</name>
<keyword evidence="9" id="KW-1185">Reference proteome</keyword>
<comment type="similarity">
    <text evidence="2">Belongs to the autoinducer-2 exporter (AI-2E) (TC 2.A.86) family.</text>
</comment>
<evidence type="ECO:0000256" key="3">
    <source>
        <dbReference type="ARBA" id="ARBA00022692"/>
    </source>
</evidence>
<dbReference type="Proteomes" id="UP000194577">
    <property type="component" value="Unassembled WGS sequence"/>
</dbReference>
<protein>
    <submittedName>
        <fullName evidence="8">AI-2E family transporter</fullName>
    </submittedName>
</protein>
<dbReference type="InterPro" id="IPR002549">
    <property type="entry name" value="AI-2E-like"/>
</dbReference>
<evidence type="ECO:0000313" key="8">
    <source>
        <dbReference type="EMBL" id="PHP53422.1"/>
    </source>
</evidence>
<gene>
    <name evidence="8" type="ORF">BW737_002750</name>
</gene>
<organism evidence="8 9">
    <name type="scientific">Actinomyces ruminis</name>
    <dbReference type="NCBI Taxonomy" id="1937003"/>
    <lineage>
        <taxon>Bacteria</taxon>
        <taxon>Bacillati</taxon>
        <taxon>Actinomycetota</taxon>
        <taxon>Actinomycetes</taxon>
        <taxon>Actinomycetales</taxon>
        <taxon>Actinomycetaceae</taxon>
        <taxon>Actinomyces</taxon>
    </lineage>
</organism>
<dbReference type="PANTHER" id="PTHR21716">
    <property type="entry name" value="TRANSMEMBRANE PROTEIN"/>
    <property type="match status" value="1"/>
</dbReference>
<sequence>MREVSRAVSGRTQGESIAVVLAVLVVVCAGMYYIGSLFGPAFFALTLVITVRPLVTWATLHRVPRPVSAVVAILIIFAFVIGLFAALAVAILQLIDTLPDYSAQFTAIWDNIRALLARVGVDETTLIDQVSASMDTNRIVSVAQSLLGQVTNVGSVLSVMGLTVVFLMFDTARIEVRSRALSRLRPGIADALNGFASSVRSYWLVSTVFGLIVAVFDVVALWILNVPMAVTWGVVSFITNYIPNIGFLLGVIPPALIALVASGPWTALWVVVAYCVLNFVIQSLIQPKFTGDAVGLNTTTTFLSLLFWSQVIGALGTILAVPLTLFAKALLVDSDPRSRWINVFLAAGDADVDDDGDEPRAVRDDDELSDSGAKGREPEASTAGDAAAKPAR</sequence>
<evidence type="ECO:0000256" key="5">
    <source>
        <dbReference type="ARBA" id="ARBA00023136"/>
    </source>
</evidence>
<feature type="transmembrane region" description="Helical" evidence="7">
    <location>
        <begin position="305"/>
        <end position="331"/>
    </location>
</feature>
<feature type="transmembrane region" description="Helical" evidence="7">
    <location>
        <begin position="202"/>
        <end position="224"/>
    </location>
</feature>
<reference evidence="8 9" key="1">
    <citation type="submission" date="2017-10" db="EMBL/GenBank/DDBJ databases">
        <title>Draft genome sequence of cellulolytic Actinomyces sp CtC72 isolated from cattle rumen fluid.</title>
        <authorList>
            <person name="Joshi A.J."/>
            <person name="Vasudevan G."/>
            <person name="Lanjekar V.B."/>
            <person name="Hivarkar S."/>
            <person name="Engineer A."/>
            <person name="Pore S.D."/>
            <person name="Dhakephalkar P.K."/>
            <person name="Dagar S."/>
        </authorList>
    </citation>
    <scope>NUCLEOTIDE SEQUENCE [LARGE SCALE GENOMIC DNA]</scope>
    <source>
        <strain evidence="9">CtC72</strain>
    </source>
</reference>
<dbReference type="Pfam" id="PF01594">
    <property type="entry name" value="AI-2E_transport"/>
    <property type="match status" value="1"/>
</dbReference>
<keyword evidence="4 7" id="KW-1133">Transmembrane helix</keyword>
<feature type="transmembrane region" description="Helical" evidence="7">
    <location>
        <begin position="146"/>
        <end position="169"/>
    </location>
</feature>
<evidence type="ECO:0000256" key="7">
    <source>
        <dbReference type="SAM" id="Phobius"/>
    </source>
</evidence>
<feature type="transmembrane region" description="Helical" evidence="7">
    <location>
        <begin position="16"/>
        <end position="35"/>
    </location>
</feature>
<feature type="transmembrane region" description="Helical" evidence="7">
    <location>
        <begin position="41"/>
        <end position="60"/>
    </location>
</feature>
<feature type="transmembrane region" description="Helical" evidence="7">
    <location>
        <begin position="267"/>
        <end position="285"/>
    </location>
</feature>
<keyword evidence="3 7" id="KW-0812">Transmembrane</keyword>
<comment type="caution">
    <text evidence="8">The sequence shown here is derived from an EMBL/GenBank/DDBJ whole genome shotgun (WGS) entry which is preliminary data.</text>
</comment>
<evidence type="ECO:0000256" key="6">
    <source>
        <dbReference type="SAM" id="MobiDB-lite"/>
    </source>
</evidence>
<dbReference type="PANTHER" id="PTHR21716:SF64">
    <property type="entry name" value="AI-2 TRANSPORT PROTEIN TQSA"/>
    <property type="match status" value="1"/>
</dbReference>
<feature type="transmembrane region" description="Helical" evidence="7">
    <location>
        <begin position="230"/>
        <end position="260"/>
    </location>
</feature>
<evidence type="ECO:0000313" key="9">
    <source>
        <dbReference type="Proteomes" id="UP000194577"/>
    </source>
</evidence>
<feature type="transmembrane region" description="Helical" evidence="7">
    <location>
        <begin position="67"/>
        <end position="95"/>
    </location>
</feature>
<evidence type="ECO:0000256" key="1">
    <source>
        <dbReference type="ARBA" id="ARBA00004141"/>
    </source>
</evidence>
<dbReference type="EMBL" id="MTPX02000019">
    <property type="protein sequence ID" value="PHP53422.1"/>
    <property type="molecule type" value="Genomic_DNA"/>
</dbReference>
<proteinExistence type="inferred from homology"/>
<feature type="region of interest" description="Disordered" evidence="6">
    <location>
        <begin position="350"/>
        <end position="392"/>
    </location>
</feature>
<keyword evidence="5 7" id="KW-0472">Membrane</keyword>
<dbReference type="RefSeq" id="WP_086614575.1">
    <property type="nucleotide sequence ID" value="NZ_MTPX02000019.1"/>
</dbReference>
<evidence type="ECO:0000256" key="2">
    <source>
        <dbReference type="ARBA" id="ARBA00009773"/>
    </source>
</evidence>